<dbReference type="EMBL" id="BMGM01000015">
    <property type="protein sequence ID" value="GGE44998.1"/>
    <property type="molecule type" value="Genomic_DNA"/>
</dbReference>
<dbReference type="RefSeq" id="WP_188459609.1">
    <property type="nucleotide sequence ID" value="NZ_BMGM01000015.1"/>
</dbReference>
<reference evidence="4" key="1">
    <citation type="journal article" date="2019" name="Int. J. Syst. Evol. Microbiol.">
        <title>The Global Catalogue of Microorganisms (GCM) 10K type strain sequencing project: providing services to taxonomists for standard genome sequencing and annotation.</title>
        <authorList>
            <consortium name="The Broad Institute Genomics Platform"/>
            <consortium name="The Broad Institute Genome Sequencing Center for Infectious Disease"/>
            <person name="Wu L."/>
            <person name="Ma J."/>
        </authorList>
    </citation>
    <scope>NUCLEOTIDE SEQUENCE [LARGE SCALE GENOMIC DNA]</scope>
    <source>
        <strain evidence="4">CGMCC 1.12931</strain>
    </source>
</reference>
<sequence length="354" mass="39658">MKRIILIISIFTVGNLFAQQQQDSTLVQEIPNIKNNVFQQRQEIDTLTKKLNNQNYVIGKQSQTISALQEQNTNLNASIDSLSQLIQTNSQNIVTNSKELGTQSQTISALQVQNTDLNASTDSLKQLTQTNSQNIVTNSQELGTKIQETEQQAESKISELGGDVEKNRLYWIIATLVTLLLGGLVYWLLGKRIKSSKTDVETQIRNTKASLEEESVKLDNKLVEVLETQLKLQQETAKSQPVASNEKADHSLALKVADEIIRIQKNLGRMDESTKGLKQLNSSVQRIQDNFASNGYELVDMLGKEYNEGMKATVNFVQDEDFEAGKRIITRIIKPQVNFKGTMIQTAQIEVTEA</sequence>
<gene>
    <name evidence="3" type="ORF">GCM10010832_26180</name>
</gene>
<protein>
    <recommendedName>
        <fullName evidence="5">Septum formation initiator</fullName>
    </recommendedName>
</protein>
<feature type="chain" id="PRO_5046733584" description="Septum formation initiator" evidence="2">
    <location>
        <begin position="19"/>
        <end position="354"/>
    </location>
</feature>
<keyword evidence="1" id="KW-0472">Membrane</keyword>
<keyword evidence="2" id="KW-0732">Signal</keyword>
<evidence type="ECO:0000313" key="4">
    <source>
        <dbReference type="Proteomes" id="UP000599179"/>
    </source>
</evidence>
<feature type="signal peptide" evidence="2">
    <location>
        <begin position="1"/>
        <end position="18"/>
    </location>
</feature>
<proteinExistence type="predicted"/>
<evidence type="ECO:0000256" key="2">
    <source>
        <dbReference type="SAM" id="SignalP"/>
    </source>
</evidence>
<dbReference type="Proteomes" id="UP000599179">
    <property type="component" value="Unassembled WGS sequence"/>
</dbReference>
<keyword evidence="4" id="KW-1185">Reference proteome</keyword>
<organism evidence="3 4">
    <name type="scientific">Psychroflexus planctonicus</name>
    <dbReference type="NCBI Taxonomy" id="1526575"/>
    <lineage>
        <taxon>Bacteria</taxon>
        <taxon>Pseudomonadati</taxon>
        <taxon>Bacteroidota</taxon>
        <taxon>Flavobacteriia</taxon>
        <taxon>Flavobacteriales</taxon>
        <taxon>Flavobacteriaceae</taxon>
        <taxon>Psychroflexus</taxon>
    </lineage>
</organism>
<evidence type="ECO:0008006" key="5">
    <source>
        <dbReference type="Google" id="ProtNLM"/>
    </source>
</evidence>
<accession>A0ABQ1SKY6</accession>
<evidence type="ECO:0000313" key="3">
    <source>
        <dbReference type="EMBL" id="GGE44998.1"/>
    </source>
</evidence>
<feature type="transmembrane region" description="Helical" evidence="1">
    <location>
        <begin position="169"/>
        <end position="189"/>
    </location>
</feature>
<evidence type="ECO:0000256" key="1">
    <source>
        <dbReference type="SAM" id="Phobius"/>
    </source>
</evidence>
<keyword evidence="1" id="KW-1133">Transmembrane helix</keyword>
<keyword evidence="1" id="KW-0812">Transmembrane</keyword>
<comment type="caution">
    <text evidence="3">The sequence shown here is derived from an EMBL/GenBank/DDBJ whole genome shotgun (WGS) entry which is preliminary data.</text>
</comment>
<name>A0ABQ1SKY6_9FLAO</name>